<feature type="region of interest" description="Disordered" evidence="1">
    <location>
        <begin position="664"/>
        <end position="850"/>
    </location>
</feature>
<feature type="compositionally biased region" description="Polar residues" evidence="1">
    <location>
        <begin position="295"/>
        <end position="308"/>
    </location>
</feature>
<feature type="compositionally biased region" description="Basic residues" evidence="1">
    <location>
        <begin position="729"/>
        <end position="738"/>
    </location>
</feature>
<feature type="compositionally biased region" description="Gly residues" evidence="1">
    <location>
        <begin position="235"/>
        <end position="244"/>
    </location>
</feature>
<feature type="compositionally biased region" description="Low complexity" evidence="1">
    <location>
        <begin position="466"/>
        <end position="480"/>
    </location>
</feature>
<keyword evidence="4" id="KW-1185">Reference proteome</keyword>
<accession>A0AAQ4D032</accession>
<evidence type="ECO:0000256" key="2">
    <source>
        <dbReference type="SAM" id="Phobius"/>
    </source>
</evidence>
<name>A0AAQ4D032_AMBAM</name>
<feature type="compositionally biased region" description="Polar residues" evidence="1">
    <location>
        <begin position="705"/>
        <end position="714"/>
    </location>
</feature>
<keyword evidence="2" id="KW-1133">Transmembrane helix</keyword>
<feature type="region of interest" description="Disordered" evidence="1">
    <location>
        <begin position="227"/>
        <end position="596"/>
    </location>
</feature>
<feature type="compositionally biased region" description="Polar residues" evidence="1">
    <location>
        <begin position="358"/>
        <end position="374"/>
    </location>
</feature>
<feature type="compositionally biased region" description="Basic residues" evidence="1">
    <location>
        <begin position="554"/>
        <end position="564"/>
    </location>
</feature>
<feature type="compositionally biased region" description="Basic and acidic residues" evidence="1">
    <location>
        <begin position="539"/>
        <end position="553"/>
    </location>
</feature>
<feature type="compositionally biased region" description="Basic and acidic residues" evidence="1">
    <location>
        <begin position="430"/>
        <end position="440"/>
    </location>
</feature>
<organism evidence="3 4">
    <name type="scientific">Amblyomma americanum</name>
    <name type="common">Lone star tick</name>
    <dbReference type="NCBI Taxonomy" id="6943"/>
    <lineage>
        <taxon>Eukaryota</taxon>
        <taxon>Metazoa</taxon>
        <taxon>Ecdysozoa</taxon>
        <taxon>Arthropoda</taxon>
        <taxon>Chelicerata</taxon>
        <taxon>Arachnida</taxon>
        <taxon>Acari</taxon>
        <taxon>Parasitiformes</taxon>
        <taxon>Ixodida</taxon>
        <taxon>Ixodoidea</taxon>
        <taxon>Ixodidae</taxon>
        <taxon>Amblyomminae</taxon>
        <taxon>Amblyomma</taxon>
    </lineage>
</organism>
<reference evidence="3 4" key="1">
    <citation type="journal article" date="2023" name="Arcadia Sci">
        <title>De novo assembly of a long-read Amblyomma americanum tick genome.</title>
        <authorList>
            <person name="Chou S."/>
            <person name="Poskanzer K.E."/>
            <person name="Rollins M."/>
            <person name="Thuy-Boun P.S."/>
        </authorList>
    </citation>
    <scope>NUCLEOTIDE SEQUENCE [LARGE SCALE GENOMIC DNA]</scope>
    <source>
        <strain evidence="3">F_SG_1</strain>
        <tissue evidence="3">Salivary glands</tissue>
    </source>
</reference>
<feature type="transmembrane region" description="Helical" evidence="2">
    <location>
        <begin position="159"/>
        <end position="184"/>
    </location>
</feature>
<dbReference type="EMBL" id="JARKHS020036587">
    <property type="protein sequence ID" value="KAK8755822.1"/>
    <property type="molecule type" value="Genomic_DNA"/>
</dbReference>
<evidence type="ECO:0000256" key="1">
    <source>
        <dbReference type="SAM" id="MobiDB-lite"/>
    </source>
</evidence>
<feature type="compositionally biased region" description="Basic and acidic residues" evidence="1">
    <location>
        <begin position="571"/>
        <end position="580"/>
    </location>
</feature>
<feature type="compositionally biased region" description="Polar residues" evidence="1">
    <location>
        <begin position="492"/>
        <end position="501"/>
    </location>
</feature>
<dbReference type="AlphaFoldDB" id="A0AAQ4D032"/>
<comment type="caution">
    <text evidence="3">The sequence shown here is derived from an EMBL/GenBank/DDBJ whole genome shotgun (WGS) entry which is preliminary data.</text>
</comment>
<evidence type="ECO:0000313" key="4">
    <source>
        <dbReference type="Proteomes" id="UP001321473"/>
    </source>
</evidence>
<keyword evidence="2" id="KW-0472">Membrane</keyword>
<evidence type="ECO:0000313" key="3">
    <source>
        <dbReference type="EMBL" id="KAK8755822.1"/>
    </source>
</evidence>
<protein>
    <recommendedName>
        <fullName evidence="5">Transmembrane protein</fullName>
    </recommendedName>
</protein>
<sequence>MSLCAVVHILGDSVTLSQHLLHLVSSLRNLSWTGCPAGELVASDRACYAAPAFFYAMVLLHLVTTALLLVRGAALPGGLGGLGMLFYADWGSVVNVELIVPDILLELLAASHPLVVANRTLVHFFLCVLLVTASTVVCSPGGATMASIFVHNQDRDLRFLVLFLESVVVLQFCVHLLRGGVLWVQGSQLPVPHMDLRRHGVAVSRAAQLHPSVCHCLHERNRFEYEGLPSPSSGVGPGRLGPGHGVQAAHGPGRNGHGGPSEAPRRTTAEGKVKKSSSSSSSTEVLGSPDLFVASHTNPSPGSGNSRKGSLGSPRNRAGNPGPGVVPDSGTVHVSRRLSSIRRSMMRPKPPTVEYVSSEVTKSSRPAAASTGTSGDEPPDHRPHKTGSDRGASQVEGPYLPEAPGQADNQAGIAALLMPGPQLAPVAPDIPKKIQEEKLPGKMQDAAVVLQHGQAEREPKKSRAQKAVSKSKLSNKSSVSENAAVKPEQKAGTVSQGSGASLKNLAGAQELRPVERVIAAEVDLPPNPDAGKTAGSLQEEPKKALKRLKEGVVLRRKRRKHRKAASAPHAVRAESQDDARAPAASSPESDSARHTVVVRAPSVSTIDKSTAFRSMLRNLLLRPEERANMLQRTGKVTSSEAVAKGRILASSPWFSLDSLRTAPSAGAAHQETTAVMTRPGHGPGVLQREGATSGGRGLPGVMRGSNASLHTGQPTVAEAQPKDNAPLQHAKRQARRKLKADDSKRKVSVVGSVQERENQRKASAPSMSDSSRHKRPSGSQAELAFHASSAQAPGATSRETRPQSSMVVSTRTKRSEHADGAGNTVRESRKSAEGENDQKDKEGRQKSNRA</sequence>
<feature type="transmembrane region" description="Helical" evidence="2">
    <location>
        <begin position="52"/>
        <end position="70"/>
    </location>
</feature>
<evidence type="ECO:0008006" key="5">
    <source>
        <dbReference type="Google" id="ProtNLM"/>
    </source>
</evidence>
<keyword evidence="2" id="KW-0812">Transmembrane</keyword>
<proteinExistence type="predicted"/>
<dbReference type="Proteomes" id="UP001321473">
    <property type="component" value="Unassembled WGS sequence"/>
</dbReference>
<feature type="compositionally biased region" description="Basic and acidic residues" evidence="1">
    <location>
        <begin position="263"/>
        <end position="273"/>
    </location>
</feature>
<gene>
    <name evidence="3" type="ORF">V5799_001481</name>
</gene>
<feature type="compositionally biased region" description="Basic residues" evidence="1">
    <location>
        <begin position="334"/>
        <end position="346"/>
    </location>
</feature>
<feature type="compositionally biased region" description="Basic and acidic residues" evidence="1">
    <location>
        <begin position="826"/>
        <end position="850"/>
    </location>
</feature>